<dbReference type="Pfam" id="PF07995">
    <property type="entry name" value="GSDH"/>
    <property type="match status" value="1"/>
</dbReference>
<gene>
    <name evidence="2" type="ORF">Q7A36_35175</name>
</gene>
<evidence type="ECO:0000313" key="3">
    <source>
        <dbReference type="Proteomes" id="UP001243009"/>
    </source>
</evidence>
<dbReference type="EMBL" id="JAUTWS010000105">
    <property type="protein sequence ID" value="MDO9713612.1"/>
    <property type="molecule type" value="Genomic_DNA"/>
</dbReference>
<organism evidence="2 3">
    <name type="scientific">Paracraurococcus lichenis</name>
    <dbReference type="NCBI Taxonomy" id="3064888"/>
    <lineage>
        <taxon>Bacteria</taxon>
        <taxon>Pseudomonadati</taxon>
        <taxon>Pseudomonadota</taxon>
        <taxon>Alphaproteobacteria</taxon>
        <taxon>Acetobacterales</taxon>
        <taxon>Roseomonadaceae</taxon>
        <taxon>Paracraurococcus</taxon>
    </lineage>
</organism>
<sequence>MAAALPVTIEALRVSTRLSEPLFATAPASDPAHLFVVEKGGRIESLDLATGTLAPSPFLDLSGTISTAGEEGLLGLAFHPDFGANGRFFVYLSNTIGDTEVREYRTLAGDPSHADPASGRLVLGIDQPDGLSNHKGGWIGFGPDVNLYIGTGDGGGAGDPFGNAQNTGSLLGKMLRIDVDGPDAYPADLARNYAIPEDNPFIAGGGAPEVWDWGLRNPWRASFDRVTGELWIGDVGQSTSEEIDLGVRGANYGWNRFEGSAPYLPGAVADASGLTPPVFAYGRDLGFAVTGGYVYRGPGETLQGAYVFADFGSGHVFALTRDSGAGATVKNLTNQLLFAPGQQLNAPSSFGEDALGHLYAVDFDGDVFRLVPHGGSVPGSAGDVLFDSTFYLAANPDVAQAGVDPREHYHLFGWREGRDPSPGFNTSAYLANYPDVAAAGVDPLEHYLAYGRAEGRMTFADAAWM</sequence>
<dbReference type="PANTHER" id="PTHR19328:SF75">
    <property type="entry name" value="ALDOSE SUGAR DEHYDROGENASE YLII"/>
    <property type="match status" value="1"/>
</dbReference>
<evidence type="ECO:0000313" key="2">
    <source>
        <dbReference type="EMBL" id="MDO9713612.1"/>
    </source>
</evidence>
<accession>A0ABT9EBM1</accession>
<reference evidence="2 3" key="1">
    <citation type="submission" date="2023-08" db="EMBL/GenBank/DDBJ databases">
        <title>The draft genome sequence of Paracraurococcus sp. LOR1-02.</title>
        <authorList>
            <person name="Kingkaew E."/>
            <person name="Tanasupawat S."/>
        </authorList>
    </citation>
    <scope>NUCLEOTIDE SEQUENCE [LARGE SCALE GENOMIC DNA]</scope>
    <source>
        <strain evidence="2 3">LOR1-02</strain>
    </source>
</reference>
<dbReference type="InterPro" id="IPR011042">
    <property type="entry name" value="6-blade_b-propeller_TolB-like"/>
</dbReference>
<keyword evidence="3" id="KW-1185">Reference proteome</keyword>
<protein>
    <submittedName>
        <fullName evidence="2">PQQ-dependent sugar dehydrogenase</fullName>
    </submittedName>
</protein>
<dbReference type="Proteomes" id="UP001243009">
    <property type="component" value="Unassembled WGS sequence"/>
</dbReference>
<comment type="caution">
    <text evidence="2">The sequence shown here is derived from an EMBL/GenBank/DDBJ whole genome shotgun (WGS) entry which is preliminary data.</text>
</comment>
<feature type="domain" description="Glucose/Sorbosone dehydrogenase" evidence="1">
    <location>
        <begin position="24"/>
        <end position="324"/>
    </location>
</feature>
<dbReference type="SUPFAM" id="SSF50952">
    <property type="entry name" value="Soluble quinoprotein glucose dehydrogenase"/>
    <property type="match status" value="1"/>
</dbReference>
<dbReference type="Gene3D" id="2.120.10.30">
    <property type="entry name" value="TolB, C-terminal domain"/>
    <property type="match status" value="1"/>
</dbReference>
<dbReference type="RefSeq" id="WP_305108468.1">
    <property type="nucleotide sequence ID" value="NZ_JAUTWS010000105.1"/>
</dbReference>
<dbReference type="InterPro" id="IPR012938">
    <property type="entry name" value="Glc/Sorbosone_DH"/>
</dbReference>
<proteinExistence type="predicted"/>
<dbReference type="PANTHER" id="PTHR19328">
    <property type="entry name" value="HEDGEHOG-INTERACTING PROTEIN"/>
    <property type="match status" value="1"/>
</dbReference>
<name>A0ABT9EBM1_9PROT</name>
<dbReference type="InterPro" id="IPR011041">
    <property type="entry name" value="Quinoprot_gluc/sorb_DH_b-prop"/>
</dbReference>
<evidence type="ECO:0000259" key="1">
    <source>
        <dbReference type="Pfam" id="PF07995"/>
    </source>
</evidence>